<comment type="similarity">
    <text evidence="1 4">Belongs to the DegT/DnrJ/EryC1 family.</text>
</comment>
<keyword evidence="3 4" id="KW-0663">Pyridoxal phosphate</keyword>
<dbReference type="EMBL" id="WFLN01000010">
    <property type="protein sequence ID" value="KAB8028043.1"/>
    <property type="molecule type" value="Genomic_DNA"/>
</dbReference>
<dbReference type="RefSeq" id="WP_152213865.1">
    <property type="nucleotide sequence ID" value="NZ_WFLN01000010.1"/>
</dbReference>
<organism evidence="5 6">
    <name type="scientific">Fluviispira multicolorata</name>
    <dbReference type="NCBI Taxonomy" id="2654512"/>
    <lineage>
        <taxon>Bacteria</taxon>
        <taxon>Pseudomonadati</taxon>
        <taxon>Bdellovibrionota</taxon>
        <taxon>Oligoflexia</taxon>
        <taxon>Silvanigrellales</taxon>
        <taxon>Silvanigrellaceae</taxon>
        <taxon>Fluviispira</taxon>
    </lineage>
</organism>
<name>A0A833N068_9BACT</name>
<sequence>MKIPVFKPYLDNNEVQASKNAIELGWLGPGSYVCEFEQNVAKFINVDPDCVIAVNTGTSAVHLALKSCDVGINDEVITPSFNNIADFQAIKTLHANPVFCDIKEDSLTMDPDGIVDLISNKTKAIICLDFGAALCDFEKIKSIADRHNIPLIYDAAHCFGSSNYGQKVGEFSDICTFSFDPVKNLTCIDGGIVILKNREQALKLRHMRMLGQKQDQNKLYSNDRSWTYDVDDIGYRYHLANLHAAIGLEQLKKFPEIARKRKELFQFYQNELSDIPGLTLPQKIDENVVPFIFVIRVLNNKRTEFRKFLDDNFVDTGIHWQPGHLFSLFKDCKMNNLNITNIISNEIVTIPFYPGLTEEEGIKVTQVIKLFFKK</sequence>
<evidence type="ECO:0000256" key="4">
    <source>
        <dbReference type="RuleBase" id="RU004508"/>
    </source>
</evidence>
<gene>
    <name evidence="5" type="ORF">GCL57_13400</name>
</gene>
<dbReference type="InterPro" id="IPR000653">
    <property type="entry name" value="DegT/StrS_aminotransferase"/>
</dbReference>
<protein>
    <submittedName>
        <fullName evidence="5">Aminotransferase class V-fold PLP-dependent enzyme</fullName>
    </submittedName>
</protein>
<dbReference type="GO" id="GO:0030170">
    <property type="term" value="F:pyridoxal phosphate binding"/>
    <property type="evidence" value="ECO:0007669"/>
    <property type="project" value="TreeGrafter"/>
</dbReference>
<feature type="modified residue" description="N6-(pyridoxal phosphate)lysine" evidence="3">
    <location>
        <position position="183"/>
    </location>
</feature>
<evidence type="ECO:0000313" key="6">
    <source>
        <dbReference type="Proteomes" id="UP000442694"/>
    </source>
</evidence>
<evidence type="ECO:0000256" key="1">
    <source>
        <dbReference type="ARBA" id="ARBA00037999"/>
    </source>
</evidence>
<dbReference type="PIRSF" id="PIRSF000390">
    <property type="entry name" value="PLP_StrS"/>
    <property type="match status" value="1"/>
</dbReference>
<keyword evidence="5" id="KW-0032">Aminotransferase</keyword>
<dbReference type="PANTHER" id="PTHR30244">
    <property type="entry name" value="TRANSAMINASE"/>
    <property type="match status" value="1"/>
</dbReference>
<accession>A0A833N068</accession>
<evidence type="ECO:0000256" key="3">
    <source>
        <dbReference type="PIRSR" id="PIRSR000390-2"/>
    </source>
</evidence>
<dbReference type="InterPro" id="IPR015421">
    <property type="entry name" value="PyrdxlP-dep_Trfase_major"/>
</dbReference>
<dbReference type="AlphaFoldDB" id="A0A833N068"/>
<reference evidence="5 6" key="1">
    <citation type="submission" date="2019-10" db="EMBL/GenBank/DDBJ databases">
        <title>New genus of Silvanigrellaceae.</title>
        <authorList>
            <person name="Pitt A."/>
            <person name="Hahn M.W."/>
        </authorList>
    </citation>
    <scope>NUCLEOTIDE SEQUENCE [LARGE SCALE GENOMIC DNA]</scope>
    <source>
        <strain evidence="5 6">33A1-SZDP</strain>
    </source>
</reference>
<keyword evidence="6" id="KW-1185">Reference proteome</keyword>
<dbReference type="Gene3D" id="3.90.1150.10">
    <property type="entry name" value="Aspartate Aminotransferase, domain 1"/>
    <property type="match status" value="1"/>
</dbReference>
<dbReference type="Proteomes" id="UP000442694">
    <property type="component" value="Unassembled WGS sequence"/>
</dbReference>
<comment type="caution">
    <text evidence="5">The sequence shown here is derived from an EMBL/GenBank/DDBJ whole genome shotgun (WGS) entry which is preliminary data.</text>
</comment>
<dbReference type="InterPro" id="IPR015422">
    <property type="entry name" value="PyrdxlP-dep_Trfase_small"/>
</dbReference>
<feature type="active site" description="Proton acceptor" evidence="2">
    <location>
        <position position="183"/>
    </location>
</feature>
<dbReference type="SUPFAM" id="SSF53383">
    <property type="entry name" value="PLP-dependent transferases"/>
    <property type="match status" value="1"/>
</dbReference>
<proteinExistence type="inferred from homology"/>
<dbReference type="Pfam" id="PF01041">
    <property type="entry name" value="DegT_DnrJ_EryC1"/>
    <property type="match status" value="1"/>
</dbReference>
<dbReference type="GO" id="GO:0008483">
    <property type="term" value="F:transaminase activity"/>
    <property type="evidence" value="ECO:0007669"/>
    <property type="project" value="UniProtKB-KW"/>
</dbReference>
<dbReference type="CDD" id="cd00616">
    <property type="entry name" value="AHBA_syn"/>
    <property type="match status" value="1"/>
</dbReference>
<dbReference type="Gene3D" id="3.40.640.10">
    <property type="entry name" value="Type I PLP-dependent aspartate aminotransferase-like (Major domain)"/>
    <property type="match status" value="1"/>
</dbReference>
<dbReference type="GO" id="GO:0000271">
    <property type="term" value="P:polysaccharide biosynthetic process"/>
    <property type="evidence" value="ECO:0007669"/>
    <property type="project" value="TreeGrafter"/>
</dbReference>
<evidence type="ECO:0000256" key="2">
    <source>
        <dbReference type="PIRSR" id="PIRSR000390-1"/>
    </source>
</evidence>
<evidence type="ECO:0000313" key="5">
    <source>
        <dbReference type="EMBL" id="KAB8028043.1"/>
    </source>
</evidence>
<dbReference type="PANTHER" id="PTHR30244:SF34">
    <property type="entry name" value="DTDP-4-AMINO-4,6-DIDEOXYGALACTOSE TRANSAMINASE"/>
    <property type="match status" value="1"/>
</dbReference>
<keyword evidence="5" id="KW-0808">Transferase</keyword>
<dbReference type="InterPro" id="IPR015424">
    <property type="entry name" value="PyrdxlP-dep_Trfase"/>
</dbReference>